<accession>A6K2X4</accession>
<name>A6K2X4_RAT</name>
<dbReference type="EMBL" id="CH474015">
    <property type="protein sequence ID" value="EDL85727.1"/>
    <property type="molecule type" value="Genomic_DNA"/>
</dbReference>
<reference evidence="1" key="1">
    <citation type="journal article" date="2005" name="Genome Res.">
        <title>Gene and alternative splicing annotation with AIR.</title>
        <authorList>
            <person name="Florea L."/>
            <person name="Di Francesco V."/>
            <person name="Miller J."/>
            <person name="Turner R."/>
            <person name="Yao A."/>
            <person name="Harris M."/>
            <person name="Walenz B."/>
            <person name="Mobarry C."/>
            <person name="Merkulov G.V."/>
            <person name="Charlab R."/>
            <person name="Dew I."/>
            <person name="Deng Z."/>
            <person name="Istrail S."/>
            <person name="Li P."/>
            <person name="Sutton G."/>
        </authorList>
    </citation>
    <scope>NUCLEOTIDE SEQUENCE</scope>
    <source>
        <strain evidence="1">BN</strain>
    </source>
</reference>
<evidence type="ECO:0000313" key="2">
    <source>
        <dbReference type="Proteomes" id="UP000234681"/>
    </source>
</evidence>
<protein>
    <submittedName>
        <fullName evidence="1">RCG52003, isoform CRA_a</fullName>
    </submittedName>
</protein>
<reference evidence="1 2" key="2">
    <citation type="submission" date="2005-09" db="EMBL/GenBank/DDBJ databases">
        <authorList>
            <person name="Mural R.J."/>
            <person name="Li P.W."/>
            <person name="Adams M.D."/>
            <person name="Amanatides P.G."/>
            <person name="Baden-Tillson H."/>
            <person name="Barnstead M."/>
            <person name="Chin S.H."/>
            <person name="Dew I."/>
            <person name="Evans C.A."/>
            <person name="Ferriera S."/>
            <person name="Flanigan M."/>
            <person name="Fosler C."/>
            <person name="Glodek A."/>
            <person name="Gu Z."/>
            <person name="Holt R.A."/>
            <person name="Jennings D."/>
            <person name="Kraft C.L."/>
            <person name="Lu F."/>
            <person name="Nguyen T."/>
            <person name="Nusskern D.R."/>
            <person name="Pfannkoch C.M."/>
            <person name="Sitter C."/>
            <person name="Sutton G.G."/>
            <person name="Venter J.C."/>
            <person name="Wang Z."/>
            <person name="Woodage T."/>
            <person name="Zheng X.H."/>
            <person name="Zhong F."/>
        </authorList>
    </citation>
    <scope>NUCLEOTIDE SEQUENCE [LARGE SCALE GENOMIC DNA]</scope>
    <source>
        <strain evidence="1">BN</strain>
        <strain evidence="2">BN, Sprague-Dawley</strain>
    </source>
</reference>
<dbReference type="Proteomes" id="UP000234681">
    <property type="component" value="Chromosome 2"/>
</dbReference>
<dbReference type="EMBL" id="CH474015">
    <property type="protein sequence ID" value="EDL85726.1"/>
    <property type="molecule type" value="Genomic_DNA"/>
</dbReference>
<proteinExistence type="predicted"/>
<evidence type="ECO:0000313" key="1">
    <source>
        <dbReference type="EMBL" id="EDL85727.1"/>
    </source>
</evidence>
<dbReference type="AlphaFoldDB" id="A6K2X4"/>
<organism evidence="1 2">
    <name type="scientific">Rattus norvegicus</name>
    <name type="common">Rat</name>
    <dbReference type="NCBI Taxonomy" id="10116"/>
    <lineage>
        <taxon>Eukaryota</taxon>
        <taxon>Metazoa</taxon>
        <taxon>Chordata</taxon>
        <taxon>Craniata</taxon>
        <taxon>Vertebrata</taxon>
        <taxon>Euteleostomi</taxon>
        <taxon>Mammalia</taxon>
        <taxon>Eutheria</taxon>
        <taxon>Euarchontoglires</taxon>
        <taxon>Glires</taxon>
        <taxon>Rodentia</taxon>
        <taxon>Myomorpha</taxon>
        <taxon>Muroidea</taxon>
        <taxon>Muridae</taxon>
        <taxon>Murinae</taxon>
        <taxon>Rattus</taxon>
    </lineage>
</organism>
<gene>
    <name evidence="1" type="ORF">rCG_52003</name>
</gene>
<sequence length="89" mass="9647">MGSLLWNEGRVPPVSTSCLYSLIGRQVREPQLNPTLLQFSLLPCPPFPTGMSNAEVMGLGDHCPIHSGFQTLRSQPRHVSLQTPGSCSS</sequence>